<dbReference type="Gene3D" id="1.10.3730.20">
    <property type="match status" value="2"/>
</dbReference>
<feature type="transmembrane region" description="Helical" evidence="1">
    <location>
        <begin position="66"/>
        <end position="97"/>
    </location>
</feature>
<feature type="transmembrane region" description="Helical" evidence="1">
    <location>
        <begin position="177"/>
        <end position="196"/>
    </location>
</feature>
<organism evidence="3 4">
    <name type="scientific">candidate division WOR_3 bacterium SM23_42</name>
    <dbReference type="NCBI Taxonomy" id="1703779"/>
    <lineage>
        <taxon>Bacteria</taxon>
        <taxon>Bacteria division WOR-3</taxon>
    </lineage>
</organism>
<keyword evidence="1" id="KW-0812">Transmembrane</keyword>
<keyword evidence="1" id="KW-0472">Membrane</keyword>
<evidence type="ECO:0000313" key="3">
    <source>
        <dbReference type="EMBL" id="KPK64144.1"/>
    </source>
</evidence>
<feature type="domain" description="EamA" evidence="2">
    <location>
        <begin position="4"/>
        <end position="135"/>
    </location>
</feature>
<dbReference type="AlphaFoldDB" id="A0A0S8FTP2"/>
<protein>
    <recommendedName>
        <fullName evidence="2">EamA domain-containing protein</fullName>
    </recommendedName>
</protein>
<feature type="transmembrane region" description="Helical" evidence="1">
    <location>
        <begin position="233"/>
        <end position="255"/>
    </location>
</feature>
<sequence length="280" mass="30551">MTSSIAAALIALTLIGAADTINKRARQLDIPIGSYLIIQSIFYSLTVLVLALLSTGIKWHSADITYSLLGAIFGFAGFTLMLHSLTYGCASVNYAIFRSSFVFSSAAAILFLSESLSLNKMIAIIAACSAIVLFFLEPKQRVMANKSLIMALAAMLVAAGFQFIVKLSTRVYSSPLSFILLMNLFFAIFVIIYNILLRNWKFPRETFLWAPINGVLMASATFFYVTALHKGELSTAIPVIQLSFIITAIFSFVFLKERLGSLKIVGIILATLAVIVLATL</sequence>
<gene>
    <name evidence="3" type="ORF">AMJ83_03880</name>
</gene>
<dbReference type="EMBL" id="LJUJ01000005">
    <property type="protein sequence ID" value="KPK64144.1"/>
    <property type="molecule type" value="Genomic_DNA"/>
</dbReference>
<dbReference type="InterPro" id="IPR000620">
    <property type="entry name" value="EamA_dom"/>
</dbReference>
<dbReference type="SUPFAM" id="SSF103481">
    <property type="entry name" value="Multidrug resistance efflux transporter EmrE"/>
    <property type="match status" value="2"/>
</dbReference>
<reference evidence="3 4" key="1">
    <citation type="journal article" date="2015" name="Microbiome">
        <title>Genomic resolution of linkages in carbon, nitrogen, and sulfur cycling among widespread estuary sediment bacteria.</title>
        <authorList>
            <person name="Baker B.J."/>
            <person name="Lazar C.S."/>
            <person name="Teske A.P."/>
            <person name="Dick G.J."/>
        </authorList>
    </citation>
    <scope>NUCLEOTIDE SEQUENCE [LARGE SCALE GENOMIC DNA]</scope>
    <source>
        <strain evidence="3">SM23_42</strain>
    </source>
</reference>
<evidence type="ECO:0000259" key="2">
    <source>
        <dbReference type="Pfam" id="PF00892"/>
    </source>
</evidence>
<name>A0A0S8FTP2_UNCW3</name>
<dbReference type="GO" id="GO:0016020">
    <property type="term" value="C:membrane"/>
    <property type="evidence" value="ECO:0007669"/>
    <property type="project" value="InterPro"/>
</dbReference>
<dbReference type="PANTHER" id="PTHR22911:SF137">
    <property type="entry name" value="SOLUTE CARRIER FAMILY 35 MEMBER G2-RELATED"/>
    <property type="match status" value="1"/>
</dbReference>
<dbReference type="InterPro" id="IPR037185">
    <property type="entry name" value="EmrE-like"/>
</dbReference>
<dbReference type="Pfam" id="PF00892">
    <property type="entry name" value="EamA"/>
    <property type="match status" value="2"/>
</dbReference>
<evidence type="ECO:0000256" key="1">
    <source>
        <dbReference type="SAM" id="Phobius"/>
    </source>
</evidence>
<feature type="transmembrane region" description="Helical" evidence="1">
    <location>
        <begin position="33"/>
        <end position="54"/>
    </location>
</feature>
<evidence type="ECO:0000313" key="4">
    <source>
        <dbReference type="Proteomes" id="UP000051373"/>
    </source>
</evidence>
<feature type="transmembrane region" description="Helical" evidence="1">
    <location>
        <begin position="117"/>
        <end position="136"/>
    </location>
</feature>
<comment type="caution">
    <text evidence="3">The sequence shown here is derived from an EMBL/GenBank/DDBJ whole genome shotgun (WGS) entry which is preliminary data.</text>
</comment>
<feature type="domain" description="EamA" evidence="2">
    <location>
        <begin position="147"/>
        <end position="278"/>
    </location>
</feature>
<feature type="transmembrane region" description="Helical" evidence="1">
    <location>
        <begin position="208"/>
        <end position="227"/>
    </location>
</feature>
<dbReference type="PANTHER" id="PTHR22911">
    <property type="entry name" value="ACYL-MALONYL CONDENSING ENZYME-RELATED"/>
    <property type="match status" value="1"/>
</dbReference>
<keyword evidence="1" id="KW-1133">Transmembrane helix</keyword>
<feature type="transmembrane region" description="Helical" evidence="1">
    <location>
        <begin position="262"/>
        <end position="279"/>
    </location>
</feature>
<proteinExistence type="predicted"/>
<feature type="transmembrane region" description="Helical" evidence="1">
    <location>
        <begin position="148"/>
        <end position="165"/>
    </location>
</feature>
<accession>A0A0S8FTP2</accession>
<dbReference type="STRING" id="1703779.AMJ83_03880"/>
<dbReference type="Proteomes" id="UP000051373">
    <property type="component" value="Unassembled WGS sequence"/>
</dbReference>